<dbReference type="InterPro" id="IPR003593">
    <property type="entry name" value="AAA+_ATPase"/>
</dbReference>
<dbReference type="Proteomes" id="UP000195514">
    <property type="component" value="Chromosome I"/>
</dbReference>
<dbReference type="GO" id="GO:0015658">
    <property type="term" value="F:branched-chain amino acid transmembrane transporter activity"/>
    <property type="evidence" value="ECO:0007669"/>
    <property type="project" value="TreeGrafter"/>
</dbReference>
<evidence type="ECO:0000313" key="7">
    <source>
        <dbReference type="EMBL" id="SMX53493.1"/>
    </source>
</evidence>
<reference evidence="8" key="1">
    <citation type="submission" date="2017-05" db="EMBL/GenBank/DDBJ databases">
        <authorList>
            <person name="Kirkegaard R."/>
            <person name="Mcilroy J S."/>
        </authorList>
    </citation>
    <scope>NUCLEOTIDE SEQUENCE [LARGE SCALE GENOMIC DNA]</scope>
</reference>
<dbReference type="InterPro" id="IPR052156">
    <property type="entry name" value="BCAA_Transport_ATP-bd_LivF"/>
</dbReference>
<gene>
    <name evidence="7" type="primary">livF</name>
    <name evidence="7" type="ORF">CFX1CAM_0427</name>
</gene>
<evidence type="ECO:0000256" key="4">
    <source>
        <dbReference type="ARBA" id="ARBA00022840"/>
    </source>
</evidence>
<keyword evidence="8" id="KW-1185">Reference proteome</keyword>
<dbReference type="OrthoDB" id="9776369at2"/>
<protein>
    <submittedName>
        <fullName evidence="7">Leucine/isoleucine/valine transporter subunit ATP-binding component of ABC superfamily</fullName>
    </submittedName>
</protein>
<dbReference type="EMBL" id="LT859958">
    <property type="protein sequence ID" value="SMX53493.1"/>
    <property type="molecule type" value="Genomic_DNA"/>
</dbReference>
<dbReference type="InterPro" id="IPR027417">
    <property type="entry name" value="P-loop_NTPase"/>
</dbReference>
<keyword evidence="5" id="KW-0029">Amino-acid transport</keyword>
<feature type="domain" description="ABC transporter" evidence="6">
    <location>
        <begin position="4"/>
        <end position="236"/>
    </location>
</feature>
<dbReference type="Gene3D" id="3.40.50.300">
    <property type="entry name" value="P-loop containing nucleotide triphosphate hydrolases"/>
    <property type="match status" value="1"/>
</dbReference>
<sequence>MNILSVRNLNSYYGSAQALFEISLDLFQNEILSLVGANGAGKSTLLKTISGLILNRSGDIVLDGKSIIYAPADKIVGLGIAHVPEGRRLFPGMTVMDNLLMGAYLRKNKEDIKKDLEYVFEIFPRLKERRNQLAGKLSGGEQQMCAIGRGIMSSPKILLIDELSLGLAPKIVDELIEIVAVLRRRGISIVLVEQDVQIGLEISDRAYVIEHGKIVMTGLSKDLLINESIRKAYLGI</sequence>
<dbReference type="Pfam" id="PF00005">
    <property type="entry name" value="ABC_tran"/>
    <property type="match status" value="1"/>
</dbReference>
<dbReference type="KEGG" id="abat:CFX1CAM_0427"/>
<evidence type="ECO:0000259" key="6">
    <source>
        <dbReference type="PROSITE" id="PS50893"/>
    </source>
</evidence>
<evidence type="ECO:0000256" key="5">
    <source>
        <dbReference type="ARBA" id="ARBA00022970"/>
    </source>
</evidence>
<dbReference type="GO" id="GO:0016887">
    <property type="term" value="F:ATP hydrolysis activity"/>
    <property type="evidence" value="ECO:0007669"/>
    <property type="project" value="InterPro"/>
</dbReference>
<keyword evidence="2" id="KW-0813">Transport</keyword>
<dbReference type="InterPro" id="IPR003439">
    <property type="entry name" value="ABC_transporter-like_ATP-bd"/>
</dbReference>
<dbReference type="PROSITE" id="PS50893">
    <property type="entry name" value="ABC_TRANSPORTER_2"/>
    <property type="match status" value="1"/>
</dbReference>
<keyword evidence="4 7" id="KW-0067">ATP-binding</keyword>
<dbReference type="SUPFAM" id="SSF52540">
    <property type="entry name" value="P-loop containing nucleoside triphosphate hydrolases"/>
    <property type="match status" value="1"/>
</dbReference>
<dbReference type="AlphaFoldDB" id="A0A1Y6K1F6"/>
<evidence type="ECO:0000256" key="3">
    <source>
        <dbReference type="ARBA" id="ARBA00022741"/>
    </source>
</evidence>
<dbReference type="PANTHER" id="PTHR43820:SF4">
    <property type="entry name" value="HIGH-AFFINITY BRANCHED-CHAIN AMINO ACID TRANSPORT ATP-BINDING PROTEIN LIVF"/>
    <property type="match status" value="1"/>
</dbReference>
<evidence type="ECO:0000256" key="2">
    <source>
        <dbReference type="ARBA" id="ARBA00022448"/>
    </source>
</evidence>
<dbReference type="PANTHER" id="PTHR43820">
    <property type="entry name" value="HIGH-AFFINITY BRANCHED-CHAIN AMINO ACID TRANSPORT ATP-BINDING PROTEIN LIVF"/>
    <property type="match status" value="1"/>
</dbReference>
<keyword evidence="3" id="KW-0547">Nucleotide-binding</keyword>
<dbReference type="SMART" id="SM00382">
    <property type="entry name" value="AAA"/>
    <property type="match status" value="1"/>
</dbReference>
<dbReference type="CDD" id="cd03224">
    <property type="entry name" value="ABC_TM1139_LivF_branched"/>
    <property type="match status" value="1"/>
</dbReference>
<comment type="similarity">
    <text evidence="1">Belongs to the ABC transporter superfamily.</text>
</comment>
<proteinExistence type="inferred from homology"/>
<evidence type="ECO:0000256" key="1">
    <source>
        <dbReference type="ARBA" id="ARBA00005417"/>
    </source>
</evidence>
<name>A0A1Y6K1F6_9CHLR</name>
<accession>A0A1Y6K1F6</accession>
<dbReference type="GO" id="GO:0015807">
    <property type="term" value="P:L-amino acid transport"/>
    <property type="evidence" value="ECO:0007669"/>
    <property type="project" value="TreeGrafter"/>
</dbReference>
<organism evidence="7 8">
    <name type="scientific">Candidatus Brevifilum fermentans</name>
    <dbReference type="NCBI Taxonomy" id="1986204"/>
    <lineage>
        <taxon>Bacteria</taxon>
        <taxon>Bacillati</taxon>
        <taxon>Chloroflexota</taxon>
        <taxon>Anaerolineae</taxon>
        <taxon>Anaerolineales</taxon>
        <taxon>Anaerolineaceae</taxon>
        <taxon>Candidatus Brevifilum</taxon>
    </lineage>
</organism>
<dbReference type="GO" id="GO:0005524">
    <property type="term" value="F:ATP binding"/>
    <property type="evidence" value="ECO:0007669"/>
    <property type="project" value="UniProtKB-KW"/>
</dbReference>
<evidence type="ECO:0000313" key="8">
    <source>
        <dbReference type="Proteomes" id="UP000195514"/>
    </source>
</evidence>